<gene>
    <name evidence="3" type="ORF">DPMN_147027</name>
</gene>
<keyword evidence="2" id="KW-1133">Transmembrane helix</keyword>
<feature type="region of interest" description="Disordered" evidence="1">
    <location>
        <begin position="132"/>
        <end position="166"/>
    </location>
</feature>
<keyword evidence="4" id="KW-1185">Reference proteome</keyword>
<dbReference type="Proteomes" id="UP000828390">
    <property type="component" value="Unassembled WGS sequence"/>
</dbReference>
<keyword evidence="2" id="KW-0472">Membrane</keyword>
<proteinExistence type="predicted"/>
<protein>
    <submittedName>
        <fullName evidence="3">Uncharacterized protein</fullName>
    </submittedName>
</protein>
<sequence length="166" mass="17573">MVFLCCCFGKIAEASYVACDEGTGCYSPKYCCTDDAHDTYRCCYDYPTSAPKASSSGSAGGTVGGVAGAIVFLIFLCVLGACCRRRYRLRAVVVRETAASPSITVISNTQQMASMPQPMPYVPYPGQPAPYAGQPAPYPGQPVPYPGQHAQYPGQPGGYPPQYTPA</sequence>
<reference evidence="3" key="2">
    <citation type="submission" date="2020-11" db="EMBL/GenBank/DDBJ databases">
        <authorList>
            <person name="McCartney M.A."/>
            <person name="Auch B."/>
            <person name="Kono T."/>
            <person name="Mallez S."/>
            <person name="Becker A."/>
            <person name="Gohl D.M."/>
            <person name="Silverstein K.A.T."/>
            <person name="Koren S."/>
            <person name="Bechman K.B."/>
            <person name="Herman A."/>
            <person name="Abrahante J.E."/>
            <person name="Garbe J."/>
        </authorList>
    </citation>
    <scope>NUCLEOTIDE SEQUENCE</scope>
    <source>
        <strain evidence="3">Duluth1</strain>
        <tissue evidence="3">Whole animal</tissue>
    </source>
</reference>
<name>A0A9D4F9R6_DREPO</name>
<comment type="caution">
    <text evidence="3">The sequence shown here is derived from an EMBL/GenBank/DDBJ whole genome shotgun (WGS) entry which is preliminary data.</text>
</comment>
<evidence type="ECO:0000256" key="2">
    <source>
        <dbReference type="SAM" id="Phobius"/>
    </source>
</evidence>
<keyword evidence="2" id="KW-0812">Transmembrane</keyword>
<evidence type="ECO:0000313" key="3">
    <source>
        <dbReference type="EMBL" id="KAH3793513.1"/>
    </source>
</evidence>
<feature type="compositionally biased region" description="Pro residues" evidence="1">
    <location>
        <begin position="136"/>
        <end position="145"/>
    </location>
</feature>
<feature type="transmembrane region" description="Helical" evidence="2">
    <location>
        <begin position="59"/>
        <end position="82"/>
    </location>
</feature>
<organism evidence="3 4">
    <name type="scientific">Dreissena polymorpha</name>
    <name type="common">Zebra mussel</name>
    <name type="synonym">Mytilus polymorpha</name>
    <dbReference type="NCBI Taxonomy" id="45954"/>
    <lineage>
        <taxon>Eukaryota</taxon>
        <taxon>Metazoa</taxon>
        <taxon>Spiralia</taxon>
        <taxon>Lophotrochozoa</taxon>
        <taxon>Mollusca</taxon>
        <taxon>Bivalvia</taxon>
        <taxon>Autobranchia</taxon>
        <taxon>Heteroconchia</taxon>
        <taxon>Euheterodonta</taxon>
        <taxon>Imparidentia</taxon>
        <taxon>Neoheterodontei</taxon>
        <taxon>Myida</taxon>
        <taxon>Dreissenoidea</taxon>
        <taxon>Dreissenidae</taxon>
        <taxon>Dreissena</taxon>
    </lineage>
</organism>
<reference evidence="3" key="1">
    <citation type="journal article" date="2019" name="bioRxiv">
        <title>The Genome of the Zebra Mussel, Dreissena polymorpha: A Resource for Invasive Species Research.</title>
        <authorList>
            <person name="McCartney M.A."/>
            <person name="Auch B."/>
            <person name="Kono T."/>
            <person name="Mallez S."/>
            <person name="Zhang Y."/>
            <person name="Obille A."/>
            <person name="Becker A."/>
            <person name="Abrahante J.E."/>
            <person name="Garbe J."/>
            <person name="Badalamenti J.P."/>
            <person name="Herman A."/>
            <person name="Mangelson H."/>
            <person name="Liachko I."/>
            <person name="Sullivan S."/>
            <person name="Sone E.D."/>
            <person name="Koren S."/>
            <person name="Silverstein K.A.T."/>
            <person name="Beckman K.B."/>
            <person name="Gohl D.M."/>
        </authorList>
    </citation>
    <scope>NUCLEOTIDE SEQUENCE</scope>
    <source>
        <strain evidence="3">Duluth1</strain>
        <tissue evidence="3">Whole animal</tissue>
    </source>
</reference>
<evidence type="ECO:0000256" key="1">
    <source>
        <dbReference type="SAM" id="MobiDB-lite"/>
    </source>
</evidence>
<evidence type="ECO:0000313" key="4">
    <source>
        <dbReference type="Proteomes" id="UP000828390"/>
    </source>
</evidence>
<dbReference type="AlphaFoldDB" id="A0A9D4F9R6"/>
<accession>A0A9D4F9R6</accession>
<dbReference type="EMBL" id="JAIWYP010000007">
    <property type="protein sequence ID" value="KAH3793513.1"/>
    <property type="molecule type" value="Genomic_DNA"/>
</dbReference>